<dbReference type="VEuPathDB" id="FungiDB:YALI0_E15202g"/>
<accession>A0A1D8NIH8</accession>
<keyword evidence="2" id="KW-0472">Membrane</keyword>
<dbReference type="InterPro" id="IPR000742">
    <property type="entry name" value="EGF"/>
</dbReference>
<dbReference type="VEuPathDB" id="FungiDB:YALI1_E18258g"/>
<feature type="chain" id="PRO_5030026694" description="EGF-like domain-containing protein" evidence="3">
    <location>
        <begin position="17"/>
        <end position="268"/>
    </location>
</feature>
<evidence type="ECO:0000256" key="3">
    <source>
        <dbReference type="SAM" id="SignalP"/>
    </source>
</evidence>
<comment type="caution">
    <text evidence="1">Lacks conserved residue(s) required for the propagation of feature annotation.</text>
</comment>
<dbReference type="GeneID" id="2911991"/>
<evidence type="ECO:0000313" key="5">
    <source>
        <dbReference type="EMBL" id="AOW05446.1"/>
    </source>
</evidence>
<organism evidence="5 6">
    <name type="scientific">Yarrowia lipolytica</name>
    <name type="common">Candida lipolytica</name>
    <dbReference type="NCBI Taxonomy" id="4952"/>
    <lineage>
        <taxon>Eukaryota</taxon>
        <taxon>Fungi</taxon>
        <taxon>Dikarya</taxon>
        <taxon>Ascomycota</taxon>
        <taxon>Saccharomycotina</taxon>
        <taxon>Dipodascomycetes</taxon>
        <taxon>Dipodascales</taxon>
        <taxon>Dipodascales incertae sedis</taxon>
        <taxon>Yarrowia</taxon>
    </lineage>
</organism>
<evidence type="ECO:0000256" key="1">
    <source>
        <dbReference type="PROSITE-ProRule" id="PRU00076"/>
    </source>
</evidence>
<keyword evidence="3" id="KW-0732">Signal</keyword>
<keyword evidence="2" id="KW-1133">Transmembrane helix</keyword>
<evidence type="ECO:0000313" key="6">
    <source>
        <dbReference type="Proteomes" id="UP000182444"/>
    </source>
</evidence>
<feature type="disulfide bond" evidence="1">
    <location>
        <begin position="196"/>
        <end position="213"/>
    </location>
</feature>
<dbReference type="InterPro" id="IPR053065">
    <property type="entry name" value="Archenteron_Induction-Rel"/>
</dbReference>
<dbReference type="Proteomes" id="UP000182444">
    <property type="component" value="Chromosome 1E"/>
</dbReference>
<dbReference type="RefSeq" id="XP_503972.3">
    <property type="nucleotide sequence ID" value="XM_503972.3"/>
</dbReference>
<evidence type="ECO:0000259" key="4">
    <source>
        <dbReference type="PROSITE" id="PS50026"/>
    </source>
</evidence>
<dbReference type="Gene3D" id="2.60.120.260">
    <property type="entry name" value="Galactose-binding domain-like"/>
    <property type="match status" value="1"/>
</dbReference>
<dbReference type="KEGG" id="yli:2911991"/>
<reference evidence="5 6" key="1">
    <citation type="journal article" date="2016" name="PLoS ONE">
        <title>Sequence Assembly of Yarrowia lipolytica Strain W29/CLIB89 Shows Transposable Element Diversity.</title>
        <authorList>
            <person name="Magnan C."/>
            <person name="Yu J."/>
            <person name="Chang I."/>
            <person name="Jahn E."/>
            <person name="Kanomata Y."/>
            <person name="Wu J."/>
            <person name="Zeller M."/>
            <person name="Oakes M."/>
            <person name="Baldi P."/>
            <person name="Sandmeyer S."/>
        </authorList>
    </citation>
    <scope>NUCLEOTIDE SEQUENCE [LARGE SCALE GENOMIC DNA]</scope>
    <source>
        <strain evidence="6">CLIB89(W29)</strain>
    </source>
</reference>
<protein>
    <recommendedName>
        <fullName evidence="4">EGF-like domain-containing protein</fullName>
    </recommendedName>
</protein>
<feature type="domain" description="EGF-like" evidence="4">
    <location>
        <begin position="185"/>
        <end position="225"/>
    </location>
</feature>
<dbReference type="eggNOG" id="ENOG502S64Q">
    <property type="taxonomic scope" value="Eukaryota"/>
</dbReference>
<dbReference type="SUPFAM" id="SSF57196">
    <property type="entry name" value="EGF/Laminin"/>
    <property type="match status" value="1"/>
</dbReference>
<dbReference type="PANTHER" id="PTHR36853">
    <property type="entry name" value="EXPRESSED PROTEIN"/>
    <property type="match status" value="1"/>
</dbReference>
<keyword evidence="2" id="KW-0812">Transmembrane</keyword>
<dbReference type="PROSITE" id="PS00022">
    <property type="entry name" value="EGF_1"/>
    <property type="match status" value="1"/>
</dbReference>
<dbReference type="PANTHER" id="PTHR36853:SF1">
    <property type="entry name" value="DUF3844 DOMAIN-CONTAINING PROTEIN"/>
    <property type="match status" value="1"/>
</dbReference>
<sequence length="268" mass="28352">MKFFALLSALSATAIASSECMGYIATYPQTGAAQQSINGAEAHLVLADTLGLSSGLNGNQLAEKEQFFFALPQMGLGPVDSHTVLFSDHANDDSGALYAIESAIDMGAIQKLSHRLEQKHGAAKASLIMSSSSSHIEELISNADEKNPVTVVYAPSCLRATNKEKRGRLAASKKKQAIGIARFGSEDECNEKTNNCSGHGACSKGRGESAYTCKCKTGRGGKLCQKQDVSVQFQLFFWTAVVALITITLGIKLMMSVGSEPLPGVLGK</sequence>
<dbReference type="GO" id="GO:0005783">
    <property type="term" value="C:endoplasmic reticulum"/>
    <property type="evidence" value="ECO:0007669"/>
    <property type="project" value="TreeGrafter"/>
</dbReference>
<feature type="transmembrane region" description="Helical" evidence="2">
    <location>
        <begin position="235"/>
        <end position="255"/>
    </location>
</feature>
<evidence type="ECO:0000256" key="2">
    <source>
        <dbReference type="SAM" id="Phobius"/>
    </source>
</evidence>
<dbReference type="InterPro" id="IPR024382">
    <property type="entry name" value="Vps3844_C"/>
</dbReference>
<dbReference type="Pfam" id="PF12955">
    <property type="entry name" value="Vps3844_C"/>
    <property type="match status" value="1"/>
</dbReference>
<keyword evidence="1" id="KW-0245">EGF-like domain</keyword>
<feature type="signal peptide" evidence="3">
    <location>
        <begin position="1"/>
        <end position="16"/>
    </location>
</feature>
<dbReference type="EMBL" id="CP017557">
    <property type="protein sequence ID" value="AOW05446.1"/>
    <property type="molecule type" value="Genomic_DNA"/>
</dbReference>
<keyword evidence="1" id="KW-1015">Disulfide bond</keyword>
<proteinExistence type="predicted"/>
<feature type="disulfide bond" evidence="1">
    <location>
        <begin position="215"/>
        <end position="224"/>
    </location>
</feature>
<dbReference type="PROSITE" id="PS50026">
    <property type="entry name" value="EGF_3"/>
    <property type="match status" value="1"/>
</dbReference>
<gene>
    <name evidence="5" type="ORF">YALI1_E18258g</name>
</gene>
<dbReference type="AlphaFoldDB" id="A0A1D8NIH8"/>
<name>A0A1D8NIH8_YARLL</name>